<keyword evidence="3" id="KW-1185">Reference proteome</keyword>
<dbReference type="CDD" id="cd05782">
    <property type="entry name" value="DNA_polB_like1_exo"/>
    <property type="match status" value="1"/>
</dbReference>
<comment type="caution">
    <text evidence="2">The sequence shown here is derived from an EMBL/GenBank/DDBJ whole genome shotgun (WGS) entry which is preliminary data.</text>
</comment>
<dbReference type="Pfam" id="PF10108">
    <property type="entry name" value="DNA_pol_B_exo2"/>
    <property type="match status" value="1"/>
</dbReference>
<evidence type="ECO:0000259" key="1">
    <source>
        <dbReference type="Pfam" id="PF10108"/>
    </source>
</evidence>
<dbReference type="RefSeq" id="WP_121458881.1">
    <property type="nucleotide sequence ID" value="NZ_RBXP01000017.1"/>
</dbReference>
<gene>
    <name evidence="2" type="ORF">DFR40_2563</name>
</gene>
<accession>A0A495VMT5</accession>
<evidence type="ECO:0000313" key="3">
    <source>
        <dbReference type="Proteomes" id="UP000270626"/>
    </source>
</evidence>
<dbReference type="Proteomes" id="UP000270626">
    <property type="component" value="Unassembled WGS sequence"/>
</dbReference>
<dbReference type="InterPro" id="IPR012337">
    <property type="entry name" value="RNaseH-like_sf"/>
</dbReference>
<feature type="domain" description="Predicted 3'-5' exonuclease PolB-like" evidence="1">
    <location>
        <begin position="47"/>
        <end position="260"/>
    </location>
</feature>
<reference evidence="2 3" key="1">
    <citation type="submission" date="2018-10" db="EMBL/GenBank/DDBJ databases">
        <title>Genomic Encyclopedia of Type Strains, Phase IV (KMG-IV): sequencing the most valuable type-strain genomes for metagenomic binning, comparative biology and taxonomic classification.</title>
        <authorList>
            <person name="Goeker M."/>
        </authorList>
    </citation>
    <scope>NUCLEOTIDE SEQUENCE [LARGE SCALE GENOMIC DNA]</scope>
    <source>
        <strain evidence="2 3">DSM 23841</strain>
    </source>
</reference>
<protein>
    <recommendedName>
        <fullName evidence="1">Predicted 3'-5' exonuclease PolB-like domain-containing protein</fullName>
    </recommendedName>
</protein>
<proteinExistence type="predicted"/>
<dbReference type="InterPro" id="IPR036397">
    <property type="entry name" value="RNaseH_sf"/>
</dbReference>
<dbReference type="InterPro" id="IPR019288">
    <property type="entry name" value="3'-5'_exonuclease_PolB-like"/>
</dbReference>
<dbReference type="Gene3D" id="3.30.420.10">
    <property type="entry name" value="Ribonuclease H-like superfamily/Ribonuclease H"/>
    <property type="match status" value="1"/>
</dbReference>
<organism evidence="2 3">
    <name type="scientific">Azonexus fungiphilus</name>
    <dbReference type="NCBI Taxonomy" id="146940"/>
    <lineage>
        <taxon>Bacteria</taxon>
        <taxon>Pseudomonadati</taxon>
        <taxon>Pseudomonadota</taxon>
        <taxon>Betaproteobacteria</taxon>
        <taxon>Rhodocyclales</taxon>
        <taxon>Azonexaceae</taxon>
        <taxon>Azonexus</taxon>
    </lineage>
</organism>
<dbReference type="SUPFAM" id="SSF53098">
    <property type="entry name" value="Ribonuclease H-like"/>
    <property type="match status" value="1"/>
</dbReference>
<dbReference type="GO" id="GO:0003676">
    <property type="term" value="F:nucleic acid binding"/>
    <property type="evidence" value="ECO:0007669"/>
    <property type="project" value="InterPro"/>
</dbReference>
<dbReference type="EMBL" id="RBXP01000017">
    <property type="protein sequence ID" value="RKT50644.1"/>
    <property type="molecule type" value="Genomic_DNA"/>
</dbReference>
<name>A0A495VMT5_9RHOO</name>
<dbReference type="AlphaFoldDB" id="A0A495VMT5"/>
<evidence type="ECO:0000313" key="2">
    <source>
        <dbReference type="EMBL" id="RKT50644.1"/>
    </source>
</evidence>
<sequence>MKPVLVFDIETIPDVAGLRRINDLPGELSDAEVAELAFQQRRAKNGSDFLPLHLQRIVAISCVLRTLEGFKVWSLAEPDLDEGAIIQRFFDGIEKFTPQIVSWNGGGFDLPVLHYRGMLHGVSAPRYWDMGDGDYADSRDFKWNNYISRYHTRHLDLMDLLAMYNGRANAPLDELAKLFGFPGKLGMDGSKVWDAWQAGQAADIRDYCETDVVNTYLVYNRFRRMRGELSAAEELAEQAFVKAQLARIDAQHWREFLAAWPE</sequence>
<dbReference type="OrthoDB" id="13288at2"/>